<feature type="region of interest" description="Disordered" evidence="1">
    <location>
        <begin position="426"/>
        <end position="452"/>
    </location>
</feature>
<evidence type="ECO:0000256" key="1">
    <source>
        <dbReference type="SAM" id="MobiDB-lite"/>
    </source>
</evidence>
<feature type="region of interest" description="Disordered" evidence="1">
    <location>
        <begin position="30"/>
        <end position="49"/>
    </location>
</feature>
<dbReference type="SMART" id="SM00458">
    <property type="entry name" value="RICIN"/>
    <property type="match status" value="1"/>
</dbReference>
<evidence type="ECO:0000256" key="2">
    <source>
        <dbReference type="SAM" id="Phobius"/>
    </source>
</evidence>
<comment type="caution">
    <text evidence="4">The sequence shown here is derived from an EMBL/GenBank/DDBJ whole genome shotgun (WGS) entry which is preliminary data.</text>
</comment>
<organism evidence="4 5">
    <name type="scientific">Streptomyces shenzhenensis</name>
    <dbReference type="NCBI Taxonomy" id="943815"/>
    <lineage>
        <taxon>Bacteria</taxon>
        <taxon>Bacillati</taxon>
        <taxon>Actinomycetota</taxon>
        <taxon>Actinomycetes</taxon>
        <taxon>Kitasatosporales</taxon>
        <taxon>Streptomycetaceae</taxon>
        <taxon>Streptomyces</taxon>
    </lineage>
</organism>
<feature type="region of interest" description="Disordered" evidence="1">
    <location>
        <begin position="1"/>
        <end position="24"/>
    </location>
</feature>
<keyword evidence="4" id="KW-0378">Hydrolase</keyword>
<dbReference type="Proteomes" id="UP000270471">
    <property type="component" value="Unassembled WGS sequence"/>
</dbReference>
<keyword evidence="2" id="KW-0812">Transmembrane</keyword>
<dbReference type="Pfam" id="PF00652">
    <property type="entry name" value="Ricin_B_lectin"/>
    <property type="match status" value="1"/>
</dbReference>
<dbReference type="SUPFAM" id="SSF50370">
    <property type="entry name" value="Ricin B-like lectins"/>
    <property type="match status" value="1"/>
</dbReference>
<dbReference type="InterPro" id="IPR000772">
    <property type="entry name" value="Ricin_B_lectin"/>
</dbReference>
<dbReference type="OrthoDB" id="5056661at2"/>
<dbReference type="EMBL" id="PENI01000005">
    <property type="protein sequence ID" value="RMB86144.1"/>
    <property type="molecule type" value="Genomic_DNA"/>
</dbReference>
<dbReference type="Gene3D" id="2.80.10.50">
    <property type="match status" value="1"/>
</dbReference>
<dbReference type="AlphaFoldDB" id="A0A3M0IBF9"/>
<accession>A0A3M0IBF9</accession>
<proteinExistence type="predicted"/>
<protein>
    <submittedName>
        <fullName evidence="4">Hydrolase</fullName>
    </submittedName>
</protein>
<gene>
    <name evidence="4" type="ORF">CTZ28_11050</name>
</gene>
<evidence type="ECO:0000259" key="3">
    <source>
        <dbReference type="SMART" id="SM00458"/>
    </source>
</evidence>
<name>A0A3M0IBF9_9ACTN</name>
<evidence type="ECO:0000313" key="4">
    <source>
        <dbReference type="EMBL" id="RMB86144.1"/>
    </source>
</evidence>
<feature type="domain" description="Ricin B lectin" evidence="3">
    <location>
        <begin position="456"/>
        <end position="586"/>
    </location>
</feature>
<keyword evidence="2" id="KW-0472">Membrane</keyword>
<reference evidence="4 5" key="1">
    <citation type="submission" date="2017-11" db="EMBL/GenBank/DDBJ databases">
        <title>Draft genome of actinobacteria isolated from guarana (Paullinia cupana (Mart.) Ducke.</title>
        <authorList>
            <person name="Siqueira K.A."/>
            <person name="Liotti R.G."/>
            <person name="Mendes T.A.O."/>
            <person name="Soares M.A."/>
        </authorList>
    </citation>
    <scope>NUCLEOTIDE SEQUENCE [LARGE SCALE GENOMIC DNA]</scope>
    <source>
        <strain evidence="4 5">193</strain>
    </source>
</reference>
<feature type="compositionally biased region" description="Low complexity" evidence="1">
    <location>
        <begin position="373"/>
        <end position="389"/>
    </location>
</feature>
<dbReference type="InterPro" id="IPR035992">
    <property type="entry name" value="Ricin_B-like_lectins"/>
</dbReference>
<keyword evidence="2" id="KW-1133">Transmembrane helix</keyword>
<feature type="region of interest" description="Disordered" evidence="1">
    <location>
        <begin position="599"/>
        <end position="645"/>
    </location>
</feature>
<dbReference type="GO" id="GO:0016787">
    <property type="term" value="F:hydrolase activity"/>
    <property type="evidence" value="ECO:0007669"/>
    <property type="project" value="UniProtKB-KW"/>
</dbReference>
<evidence type="ECO:0000313" key="5">
    <source>
        <dbReference type="Proteomes" id="UP000270471"/>
    </source>
</evidence>
<sequence length="689" mass="72498">MDFPSKRLHTAGVRDAASPGTDLIRSASGRNAAVKDAGPSNSPGTARPFDITDEQLSAELRKWTGTTPALHPVGELLDRHWEAVFGYARLCTDGPRAAGMLTTAAFTRLFGESLRQVGPPTSAWRPHLLVTVRRIAAEWDADGRQELLHAALRSGTAAGDRAAARLLPPANRRLLSRAFQRLPQTARALLWHTEAEAEPMVVPVALLGLDERIAGVELQRARERLREECLQVHRELAPEEECLRYVRMLDVTYRRDGADMDPDLRRHLGGCGHCRHTADQLDQFNGLLGVALAEAVLGWGAQEYVASRVGPAQEPAEDRPAPSGPPGGESFGPPAGGPDESEPAAGAAAGADDHGAPVRRAAGRRSTGGGAVGRPLSGSRARAGRSAQRAARRVRRRNLVLAATTVSALVVLPFVLWSAFGPGHDTAPGTEPGRTPGSGSASADPSWIGASGSAQGTLRGRLHNLASGLCIGATGKKPVEGAEARLAPCSSAAGQQWAYETDGLLRNAAAPDLCLDSHLGYSVRLAPCAGAAQPRTRNVRYDFTLQGALVPRWNQDLALAPAATDGSGALVVKNRSAGNAQRWVIDTSRAELQMQMVNWDTDGVPSPTATAEVTPGAERTPSASPAPSAPKKPDPRSTPWGGGSIGTCSTGSGRHLYPYPYSYGYPGSCSWDGSYDGGVRGSGGGHRGR</sequence>
<keyword evidence="5" id="KW-1185">Reference proteome</keyword>
<feature type="region of interest" description="Disordered" evidence="1">
    <location>
        <begin position="309"/>
        <end position="393"/>
    </location>
</feature>
<feature type="transmembrane region" description="Helical" evidence="2">
    <location>
        <begin position="399"/>
        <end position="420"/>
    </location>
</feature>
<dbReference type="PROSITE" id="PS50231">
    <property type="entry name" value="RICIN_B_LECTIN"/>
    <property type="match status" value="1"/>
</dbReference>